<dbReference type="Proteomes" id="UP000299102">
    <property type="component" value="Unassembled WGS sequence"/>
</dbReference>
<gene>
    <name evidence="3" type="ORF">EVAR_90608_1</name>
</gene>
<dbReference type="Gene3D" id="2.40.10.10">
    <property type="entry name" value="Trypsin-like serine proteases"/>
    <property type="match status" value="1"/>
</dbReference>
<dbReference type="InterPro" id="IPR043504">
    <property type="entry name" value="Peptidase_S1_PA_chymotrypsin"/>
</dbReference>
<dbReference type="SUPFAM" id="SSF50494">
    <property type="entry name" value="Trypsin-like serine proteases"/>
    <property type="match status" value="1"/>
</dbReference>
<protein>
    <submittedName>
        <fullName evidence="3">Chymotrypsin-1</fullName>
    </submittedName>
</protein>
<evidence type="ECO:0000256" key="1">
    <source>
        <dbReference type="ARBA" id="ARBA00023157"/>
    </source>
</evidence>
<dbReference type="EMBL" id="BGZK01001329">
    <property type="protein sequence ID" value="GBP77385.1"/>
    <property type="molecule type" value="Genomic_DNA"/>
</dbReference>
<dbReference type="PANTHER" id="PTHR24252">
    <property type="entry name" value="ACROSIN-RELATED"/>
    <property type="match status" value="1"/>
</dbReference>
<proteinExistence type="predicted"/>
<comment type="caution">
    <text evidence="3">The sequence shown here is derived from an EMBL/GenBank/DDBJ whole genome shotgun (WGS) entry which is preliminary data.</text>
</comment>
<accession>A0A4C1YSS6</accession>
<sequence length="209" mass="23602">MAAWWGGGGGRARGGGPLPGVLEVARRRPLLRRLGVDREMDCDSGPLYCKLPDFAYSTPARFIRVVVGTNHLTTGGQQYDVERAIVHEQYDSARIRNDICLLYLNEDMTFNELVRPVALPRSDTEPGADLMLTGWGRLSYGLSAKKDRRNRYHWCDDDVHDQWLNLLSKSYSMWFIRLWSGLNVVPSGSRATLIITESPSRTESILHHG</sequence>
<dbReference type="InterPro" id="IPR001254">
    <property type="entry name" value="Trypsin_dom"/>
</dbReference>
<dbReference type="PANTHER" id="PTHR24252:SF7">
    <property type="entry name" value="HYALIN"/>
    <property type="match status" value="1"/>
</dbReference>
<keyword evidence="4" id="KW-1185">Reference proteome</keyword>
<dbReference type="AlphaFoldDB" id="A0A4C1YSS6"/>
<evidence type="ECO:0000313" key="4">
    <source>
        <dbReference type="Proteomes" id="UP000299102"/>
    </source>
</evidence>
<dbReference type="GO" id="GO:0004252">
    <property type="term" value="F:serine-type endopeptidase activity"/>
    <property type="evidence" value="ECO:0007669"/>
    <property type="project" value="InterPro"/>
</dbReference>
<evidence type="ECO:0000259" key="2">
    <source>
        <dbReference type="Pfam" id="PF00089"/>
    </source>
</evidence>
<organism evidence="3 4">
    <name type="scientific">Eumeta variegata</name>
    <name type="common">Bagworm moth</name>
    <name type="synonym">Eumeta japonica</name>
    <dbReference type="NCBI Taxonomy" id="151549"/>
    <lineage>
        <taxon>Eukaryota</taxon>
        <taxon>Metazoa</taxon>
        <taxon>Ecdysozoa</taxon>
        <taxon>Arthropoda</taxon>
        <taxon>Hexapoda</taxon>
        <taxon>Insecta</taxon>
        <taxon>Pterygota</taxon>
        <taxon>Neoptera</taxon>
        <taxon>Endopterygota</taxon>
        <taxon>Lepidoptera</taxon>
        <taxon>Glossata</taxon>
        <taxon>Ditrysia</taxon>
        <taxon>Tineoidea</taxon>
        <taxon>Psychidae</taxon>
        <taxon>Oiketicinae</taxon>
        <taxon>Eumeta</taxon>
    </lineage>
</organism>
<dbReference type="InterPro" id="IPR009003">
    <property type="entry name" value="Peptidase_S1_PA"/>
</dbReference>
<dbReference type="STRING" id="151549.A0A4C1YSS6"/>
<dbReference type="GO" id="GO:0006508">
    <property type="term" value="P:proteolysis"/>
    <property type="evidence" value="ECO:0007669"/>
    <property type="project" value="InterPro"/>
</dbReference>
<keyword evidence="1" id="KW-1015">Disulfide bond</keyword>
<dbReference type="OrthoDB" id="60866at2759"/>
<reference evidence="3 4" key="1">
    <citation type="journal article" date="2019" name="Commun. Biol.">
        <title>The bagworm genome reveals a unique fibroin gene that provides high tensile strength.</title>
        <authorList>
            <person name="Kono N."/>
            <person name="Nakamura H."/>
            <person name="Ohtoshi R."/>
            <person name="Tomita M."/>
            <person name="Numata K."/>
            <person name="Arakawa K."/>
        </authorList>
    </citation>
    <scope>NUCLEOTIDE SEQUENCE [LARGE SCALE GENOMIC DNA]</scope>
</reference>
<name>A0A4C1YSS6_EUMVA</name>
<feature type="domain" description="Peptidase S1" evidence="2">
    <location>
        <begin position="62"/>
        <end position="139"/>
    </location>
</feature>
<evidence type="ECO:0000313" key="3">
    <source>
        <dbReference type="EMBL" id="GBP77385.1"/>
    </source>
</evidence>
<dbReference type="Pfam" id="PF00089">
    <property type="entry name" value="Trypsin"/>
    <property type="match status" value="1"/>
</dbReference>